<gene>
    <name evidence="4" type="ORF">CLV54_2335</name>
</gene>
<comment type="similarity">
    <text evidence="1 2">Belongs to the UPF0235 family.</text>
</comment>
<evidence type="ECO:0000256" key="3">
    <source>
        <dbReference type="SAM" id="MobiDB-lite"/>
    </source>
</evidence>
<dbReference type="InterPro" id="IPR036591">
    <property type="entry name" value="YggU-like_sf"/>
</dbReference>
<evidence type="ECO:0000313" key="5">
    <source>
        <dbReference type="Proteomes" id="UP000230161"/>
    </source>
</evidence>
<dbReference type="Proteomes" id="UP000230161">
    <property type="component" value="Unassembled WGS sequence"/>
</dbReference>
<dbReference type="Pfam" id="PF02594">
    <property type="entry name" value="DUF167"/>
    <property type="match status" value="1"/>
</dbReference>
<comment type="caution">
    <text evidence="4">The sequence shown here is derived from an EMBL/GenBank/DDBJ whole genome shotgun (WGS) entry which is preliminary data.</text>
</comment>
<dbReference type="OrthoDB" id="9801878at2"/>
<dbReference type="InterPro" id="IPR003746">
    <property type="entry name" value="DUF167"/>
</dbReference>
<dbReference type="SUPFAM" id="SSF69786">
    <property type="entry name" value="YggU-like"/>
    <property type="match status" value="1"/>
</dbReference>
<dbReference type="Gene3D" id="3.30.1200.10">
    <property type="entry name" value="YggU-like"/>
    <property type="match status" value="1"/>
</dbReference>
<dbReference type="PANTHER" id="PTHR13420:SF7">
    <property type="entry name" value="UPF0235 PROTEIN C15ORF40"/>
    <property type="match status" value="1"/>
</dbReference>
<dbReference type="PANTHER" id="PTHR13420">
    <property type="entry name" value="UPF0235 PROTEIN C15ORF40"/>
    <property type="match status" value="1"/>
</dbReference>
<evidence type="ECO:0000256" key="1">
    <source>
        <dbReference type="ARBA" id="ARBA00010364"/>
    </source>
</evidence>
<evidence type="ECO:0000256" key="2">
    <source>
        <dbReference type="HAMAP-Rule" id="MF_00634"/>
    </source>
</evidence>
<protein>
    <recommendedName>
        <fullName evidence="2">UPF0235 protein CLV54_2335</fullName>
    </recommendedName>
</protein>
<dbReference type="AlphaFoldDB" id="A0A2M9BTX7"/>
<reference evidence="4 5" key="1">
    <citation type="submission" date="2017-11" db="EMBL/GenBank/DDBJ databases">
        <title>Genomic Encyclopedia of Archaeal and Bacterial Type Strains, Phase II (KMG-II): From Individual Species to Whole Genera.</title>
        <authorList>
            <person name="Goeker M."/>
        </authorList>
    </citation>
    <scope>NUCLEOTIDE SEQUENCE [LARGE SCALE GENOMIC DNA]</scope>
    <source>
        <strain evidence="4 5">DSM 25625</strain>
    </source>
</reference>
<sequence length="113" mass="12366">MRQAKPASRAEPHVDGRVGPDPAKVGSVSTPPRQPLLFTVRVKPGSRRGPLVESDAADAMSLTVYLRERPVEGQANEALLRVLAQHFGVRPRDVDIVRGTSSRVKHVRITADR</sequence>
<dbReference type="GO" id="GO:0005737">
    <property type="term" value="C:cytoplasm"/>
    <property type="evidence" value="ECO:0007669"/>
    <property type="project" value="TreeGrafter"/>
</dbReference>
<feature type="compositionally biased region" description="Basic and acidic residues" evidence="3">
    <location>
        <begin position="8"/>
        <end position="18"/>
    </location>
</feature>
<dbReference type="NCBIfam" id="TIGR00251">
    <property type="entry name" value="DUF167 family protein"/>
    <property type="match status" value="1"/>
</dbReference>
<dbReference type="HAMAP" id="MF_00634">
    <property type="entry name" value="UPF0235"/>
    <property type="match status" value="1"/>
</dbReference>
<proteinExistence type="inferred from homology"/>
<evidence type="ECO:0000313" key="4">
    <source>
        <dbReference type="EMBL" id="PJJ61390.1"/>
    </source>
</evidence>
<keyword evidence="5" id="KW-1185">Reference proteome</keyword>
<accession>A0A2M9BTX7</accession>
<dbReference type="EMBL" id="PGFB01000004">
    <property type="protein sequence ID" value="PJJ61390.1"/>
    <property type="molecule type" value="Genomic_DNA"/>
</dbReference>
<feature type="region of interest" description="Disordered" evidence="3">
    <location>
        <begin position="1"/>
        <end position="32"/>
    </location>
</feature>
<organism evidence="4 5">
    <name type="scientific">Compostimonas suwonensis</name>
    <dbReference type="NCBI Taxonomy" id="1048394"/>
    <lineage>
        <taxon>Bacteria</taxon>
        <taxon>Bacillati</taxon>
        <taxon>Actinomycetota</taxon>
        <taxon>Actinomycetes</taxon>
        <taxon>Micrococcales</taxon>
        <taxon>Microbacteriaceae</taxon>
        <taxon>Compostimonas</taxon>
    </lineage>
</organism>
<dbReference type="SMART" id="SM01152">
    <property type="entry name" value="DUF167"/>
    <property type="match status" value="1"/>
</dbReference>
<name>A0A2M9BTX7_9MICO</name>